<reference evidence="3" key="1">
    <citation type="journal article" date="2019" name="Int. J. Syst. Evol. Microbiol.">
        <title>The Global Catalogue of Microorganisms (GCM) 10K type strain sequencing project: providing services to taxonomists for standard genome sequencing and annotation.</title>
        <authorList>
            <consortium name="The Broad Institute Genomics Platform"/>
            <consortium name="The Broad Institute Genome Sequencing Center for Infectious Disease"/>
            <person name="Wu L."/>
            <person name="Ma J."/>
        </authorList>
    </citation>
    <scope>NUCLEOTIDE SEQUENCE [LARGE SCALE GENOMIC DNA]</scope>
    <source>
        <strain evidence="3">KCTC 52368</strain>
    </source>
</reference>
<keyword evidence="1" id="KW-0472">Membrane</keyword>
<evidence type="ECO:0000256" key="1">
    <source>
        <dbReference type="SAM" id="Phobius"/>
    </source>
</evidence>
<gene>
    <name evidence="2" type="ORF">ACFSQJ_02140</name>
</gene>
<evidence type="ECO:0000313" key="2">
    <source>
        <dbReference type="EMBL" id="MFD2585711.1"/>
    </source>
</evidence>
<dbReference type="Proteomes" id="UP001597526">
    <property type="component" value="Unassembled WGS sequence"/>
</dbReference>
<sequence length="249" mass="29400">MIKFFRKIRQNLLSENKFNKYLIYAIGEIVLVVIGILIALQINTWNEEKKSSNIELELLKNLNRDLDIDIVNFESKIRVDSLIMVSNKNLMIAFKNKDKEKIINSRSAASSIATSLSSINRTDIFYPQKSAYESLKSQGIQLITNDSLRQNIINLYDYRYQTVSDFLKFQWEGMNQTNHYLIDHLETNIDDFNKTPNDIDKLINDRKFYNFLSHIYYENIVALEYYKPCLEDLKNTSKALKKEIRRLEK</sequence>
<name>A0ABW5MSF0_9FLAO</name>
<dbReference type="InterPro" id="IPR045749">
    <property type="entry name" value="DUF6090"/>
</dbReference>
<evidence type="ECO:0000313" key="3">
    <source>
        <dbReference type="Proteomes" id="UP001597526"/>
    </source>
</evidence>
<comment type="caution">
    <text evidence="2">The sequence shown here is derived from an EMBL/GenBank/DDBJ whole genome shotgun (WGS) entry which is preliminary data.</text>
</comment>
<organism evidence="2 3">
    <name type="scientific">Croceitalea marina</name>
    <dbReference type="NCBI Taxonomy" id="1775166"/>
    <lineage>
        <taxon>Bacteria</taxon>
        <taxon>Pseudomonadati</taxon>
        <taxon>Bacteroidota</taxon>
        <taxon>Flavobacteriia</taxon>
        <taxon>Flavobacteriales</taxon>
        <taxon>Flavobacteriaceae</taxon>
        <taxon>Croceitalea</taxon>
    </lineage>
</organism>
<dbReference type="Pfam" id="PF19578">
    <property type="entry name" value="DUF6090"/>
    <property type="match status" value="1"/>
</dbReference>
<feature type="transmembrane region" description="Helical" evidence="1">
    <location>
        <begin position="21"/>
        <end position="42"/>
    </location>
</feature>
<protein>
    <submittedName>
        <fullName evidence="2">DUF6090 family protein</fullName>
    </submittedName>
</protein>
<keyword evidence="3" id="KW-1185">Reference proteome</keyword>
<keyword evidence="1" id="KW-1133">Transmembrane helix</keyword>
<proteinExistence type="predicted"/>
<dbReference type="RefSeq" id="WP_377765170.1">
    <property type="nucleotide sequence ID" value="NZ_JBHULB010000006.1"/>
</dbReference>
<accession>A0ABW5MSF0</accession>
<dbReference type="EMBL" id="JBHULB010000006">
    <property type="protein sequence ID" value="MFD2585711.1"/>
    <property type="molecule type" value="Genomic_DNA"/>
</dbReference>
<keyword evidence="1" id="KW-0812">Transmembrane</keyword>